<dbReference type="Proteomes" id="UP000028135">
    <property type="component" value="Unassembled WGS sequence"/>
</dbReference>
<evidence type="ECO:0000313" key="1">
    <source>
        <dbReference type="EMBL" id="KER35246.1"/>
    </source>
</evidence>
<accession>A0A8E0WPU5</accession>
<dbReference type="RefSeq" id="WP_025160526.1">
    <property type="nucleotide sequence ID" value="NZ_JANF02000081.1"/>
</dbReference>
<name>A0A8E0WPU5_9SPHN</name>
<evidence type="ECO:0000313" key="2">
    <source>
        <dbReference type="Proteomes" id="UP000028135"/>
    </source>
</evidence>
<reference evidence="1 2" key="1">
    <citation type="submission" date="2014-05" db="EMBL/GenBank/DDBJ databases">
        <title>Genome Announcement of Sphingobium lucknowense F2.</title>
        <authorList>
            <person name="Lal R."/>
            <person name="Negi V."/>
            <person name="Lata P."/>
            <person name="Sangwan N."/>
            <person name="Gupta S.K."/>
            <person name="Rao D.L.N."/>
            <person name="Das S."/>
        </authorList>
    </citation>
    <scope>NUCLEOTIDE SEQUENCE [LARGE SCALE GENOMIC DNA]</scope>
    <source>
        <strain evidence="1 2">F2</strain>
    </source>
</reference>
<dbReference type="AlphaFoldDB" id="A0A8E0WPU5"/>
<organism evidence="1 2">
    <name type="scientific">Sphingobium indicum F2</name>
    <dbReference type="NCBI Taxonomy" id="1450518"/>
    <lineage>
        <taxon>Bacteria</taxon>
        <taxon>Pseudomonadati</taxon>
        <taxon>Pseudomonadota</taxon>
        <taxon>Alphaproteobacteria</taxon>
        <taxon>Sphingomonadales</taxon>
        <taxon>Sphingomonadaceae</taxon>
        <taxon>Sphingobium</taxon>
    </lineage>
</organism>
<proteinExistence type="predicted"/>
<sequence>MSYIDSLIKNGTNFRVDRKDESASFRPASDSEADLQAFQPVVRDQRAHQGHGYDIHIEHTLSDHGDGLVDLVLVTLHQD</sequence>
<dbReference type="EMBL" id="JANF02000081">
    <property type="protein sequence ID" value="KER35246.1"/>
    <property type="molecule type" value="Genomic_DNA"/>
</dbReference>
<gene>
    <name evidence="1" type="ORF">AL00_16810</name>
</gene>
<protein>
    <submittedName>
        <fullName evidence="1">Uncharacterized protein</fullName>
    </submittedName>
</protein>
<comment type="caution">
    <text evidence="1">The sequence shown here is derived from an EMBL/GenBank/DDBJ whole genome shotgun (WGS) entry which is preliminary data.</text>
</comment>